<dbReference type="InterPro" id="IPR000014">
    <property type="entry name" value="PAS"/>
</dbReference>
<dbReference type="Pfam" id="PF00563">
    <property type="entry name" value="EAL"/>
    <property type="match status" value="1"/>
</dbReference>
<dbReference type="SUPFAM" id="SSF55785">
    <property type="entry name" value="PYP-like sensor domain (PAS domain)"/>
    <property type="match status" value="2"/>
</dbReference>
<evidence type="ECO:0000313" key="4">
    <source>
        <dbReference type="EMBL" id="GAC35433.1"/>
    </source>
</evidence>
<dbReference type="SUPFAM" id="SSF55073">
    <property type="entry name" value="Nucleotide cyclase"/>
    <property type="match status" value="1"/>
</dbReference>
<dbReference type="CDD" id="cd01948">
    <property type="entry name" value="EAL"/>
    <property type="match status" value="1"/>
</dbReference>
<organism evidence="4 5">
    <name type="scientific">Paraglaciecola polaris LMG 21857</name>
    <dbReference type="NCBI Taxonomy" id="1129793"/>
    <lineage>
        <taxon>Bacteria</taxon>
        <taxon>Pseudomonadati</taxon>
        <taxon>Pseudomonadota</taxon>
        <taxon>Gammaproteobacteria</taxon>
        <taxon>Alteromonadales</taxon>
        <taxon>Alteromonadaceae</taxon>
        <taxon>Paraglaciecola</taxon>
    </lineage>
</organism>
<keyword evidence="5" id="KW-1185">Reference proteome</keyword>
<dbReference type="InterPro" id="IPR035965">
    <property type="entry name" value="PAS-like_dom_sf"/>
</dbReference>
<feature type="domain" description="EAL" evidence="2">
    <location>
        <begin position="434"/>
        <end position="687"/>
    </location>
</feature>
<gene>
    <name evidence="4" type="ORF">GPLA_4559</name>
</gene>
<dbReference type="Pfam" id="PF13426">
    <property type="entry name" value="PAS_9"/>
    <property type="match status" value="2"/>
</dbReference>
<dbReference type="InterPro" id="IPR043128">
    <property type="entry name" value="Rev_trsase/Diguanyl_cyclase"/>
</dbReference>
<dbReference type="InterPro" id="IPR035919">
    <property type="entry name" value="EAL_sf"/>
</dbReference>
<dbReference type="InterPro" id="IPR029787">
    <property type="entry name" value="Nucleotide_cyclase"/>
</dbReference>
<dbReference type="PANTHER" id="PTHR44757:SF2">
    <property type="entry name" value="BIOFILM ARCHITECTURE MAINTENANCE PROTEIN MBAA"/>
    <property type="match status" value="1"/>
</dbReference>
<dbReference type="Gene3D" id="3.20.20.450">
    <property type="entry name" value="EAL domain"/>
    <property type="match status" value="1"/>
</dbReference>
<dbReference type="NCBIfam" id="TIGR00254">
    <property type="entry name" value="GGDEF"/>
    <property type="match status" value="1"/>
</dbReference>
<dbReference type="PANTHER" id="PTHR44757">
    <property type="entry name" value="DIGUANYLATE CYCLASE DGCP"/>
    <property type="match status" value="1"/>
</dbReference>
<reference evidence="5" key="1">
    <citation type="journal article" date="2014" name="Environ. Microbiol.">
        <title>Comparative genomics of the marine bacterial genus Glaciecola reveals the high degree of genomic diversity and genomic characteristic for cold adaptation.</title>
        <authorList>
            <person name="Qin Q.L."/>
            <person name="Xie B.B."/>
            <person name="Yu Y."/>
            <person name="Shu Y.L."/>
            <person name="Rong J.C."/>
            <person name="Zhang Y.J."/>
            <person name="Zhao D.L."/>
            <person name="Chen X.L."/>
            <person name="Zhang X.Y."/>
            <person name="Chen B."/>
            <person name="Zhou B.C."/>
            <person name="Zhang Y.Z."/>
        </authorList>
    </citation>
    <scope>NUCLEOTIDE SEQUENCE [LARGE SCALE GENOMIC DNA]</scope>
    <source>
        <strain evidence="5">LMG 21857</strain>
    </source>
</reference>
<proteinExistence type="predicted"/>
<dbReference type="AlphaFoldDB" id="K7A3F3"/>
<dbReference type="SMART" id="SM00091">
    <property type="entry name" value="PAS"/>
    <property type="match status" value="2"/>
</dbReference>
<feature type="domain" description="PAS" evidence="1">
    <location>
        <begin position="135"/>
        <end position="180"/>
    </location>
</feature>
<dbReference type="Gene3D" id="3.30.70.270">
    <property type="match status" value="1"/>
</dbReference>
<evidence type="ECO:0000313" key="5">
    <source>
        <dbReference type="Proteomes" id="UP000006322"/>
    </source>
</evidence>
<dbReference type="PROSITE" id="PS50887">
    <property type="entry name" value="GGDEF"/>
    <property type="match status" value="1"/>
</dbReference>
<dbReference type="CDD" id="cd01949">
    <property type="entry name" value="GGDEF"/>
    <property type="match status" value="1"/>
</dbReference>
<dbReference type="STRING" id="1129793.GPLA_4559"/>
<evidence type="ECO:0000259" key="1">
    <source>
        <dbReference type="PROSITE" id="PS50112"/>
    </source>
</evidence>
<dbReference type="SMART" id="SM00267">
    <property type="entry name" value="GGDEF"/>
    <property type="match status" value="1"/>
</dbReference>
<dbReference type="SUPFAM" id="SSF141868">
    <property type="entry name" value="EAL domain-like"/>
    <property type="match status" value="1"/>
</dbReference>
<dbReference type="InterPro" id="IPR001633">
    <property type="entry name" value="EAL_dom"/>
</dbReference>
<accession>K7A3F3</accession>
<evidence type="ECO:0000259" key="3">
    <source>
        <dbReference type="PROSITE" id="PS50887"/>
    </source>
</evidence>
<dbReference type="SMART" id="SM00052">
    <property type="entry name" value="EAL"/>
    <property type="match status" value="1"/>
</dbReference>
<feature type="domain" description="GGDEF" evidence="3">
    <location>
        <begin position="292"/>
        <end position="426"/>
    </location>
</feature>
<dbReference type="InterPro" id="IPR052155">
    <property type="entry name" value="Biofilm_reg_signaling"/>
</dbReference>
<dbReference type="CDD" id="cd00130">
    <property type="entry name" value="PAS"/>
    <property type="match status" value="1"/>
</dbReference>
<dbReference type="PROSITE" id="PS50883">
    <property type="entry name" value="EAL"/>
    <property type="match status" value="1"/>
</dbReference>
<dbReference type="Gene3D" id="3.30.450.20">
    <property type="entry name" value="PAS domain"/>
    <property type="match status" value="2"/>
</dbReference>
<dbReference type="InterPro" id="IPR000160">
    <property type="entry name" value="GGDEF_dom"/>
</dbReference>
<sequence length="694" mass="78592">MLSIKNLPDSESMYRSLFQNSSEPILLIKNKKYIACNKVTLKILGLHNAKNIASISPSDISPPTQPCGMTSANKADEMITIAHQKGEHRFEWLHQNSANEFFKVEVSLTVINYNNEVLLHVVWRDISVQTAKEQRLKIAELVFEKTTDAVMVTDNNNIIIDVNPAFTNITGYAKKEAIGNFAGFMKSGSHDNSFYQKMWTSINQEGAWKGQIWDKQKSGVTYPKTLEINTVKNGSDQIENFVALFSDSSERQKYEKRIEKQANFDSLSGFPNRSLLLRLLEQRIQTANVNDRIFSLAFIDIDSFKIINDSKGHAFGDQVITKVMQCINSCIEEGDLLGRMSGDEFLIIFKIEQELAAVEKKIQQIITLSQVAIKIDSNDFSVTLSAGISCFPQDGADVSTLIANADIAMYHTKQNGGKNHTVYNYHLGRKFQDNNELEEELIRAINDQSISPYFQPKLDLSSGKLIGCESLARWQRTNSEYVGPDLFIEIAEKKHRIIELSKSLFLETFRSISDMGLPKDFVTSVNVSVMVLLDDNFQKNFIDYIMQSGLALNQIEIEITESCLIVDFEKVKSTLSSLRRKGIRIAIDDFGTGFASLNYLTQLDVDTIKIDKSFIGQLDNQAKSNRVIVESIISMSHKLGYKVVAEGVETCNQLKILKALNCDFIQGYLISKPLNNFYFKSFMNEFDFTRYYQS</sequence>
<name>K7A3F3_9ALTE</name>
<comment type="caution">
    <text evidence="4">The sequence shown here is derived from an EMBL/GenBank/DDBJ whole genome shotgun (WGS) entry which is preliminary data.</text>
</comment>
<evidence type="ECO:0000259" key="2">
    <source>
        <dbReference type="PROSITE" id="PS50883"/>
    </source>
</evidence>
<protein>
    <submittedName>
        <fullName evidence="4">Uncharacterized protein</fullName>
    </submittedName>
</protein>
<dbReference type="EMBL" id="BAER01000134">
    <property type="protein sequence ID" value="GAC35433.1"/>
    <property type="molecule type" value="Genomic_DNA"/>
</dbReference>
<dbReference type="NCBIfam" id="TIGR00229">
    <property type="entry name" value="sensory_box"/>
    <property type="match status" value="1"/>
</dbReference>
<dbReference type="Proteomes" id="UP000006322">
    <property type="component" value="Unassembled WGS sequence"/>
</dbReference>
<dbReference type="Pfam" id="PF00990">
    <property type="entry name" value="GGDEF"/>
    <property type="match status" value="1"/>
</dbReference>
<dbReference type="PROSITE" id="PS50112">
    <property type="entry name" value="PAS"/>
    <property type="match status" value="1"/>
</dbReference>